<keyword evidence="9 12" id="KW-0675">Receptor</keyword>
<evidence type="ECO:0000256" key="3">
    <source>
        <dbReference type="ARBA" id="ARBA00022475"/>
    </source>
</evidence>
<evidence type="ECO:0000256" key="7">
    <source>
        <dbReference type="ARBA" id="ARBA00023136"/>
    </source>
</evidence>
<dbReference type="InterPro" id="IPR017452">
    <property type="entry name" value="GPCR_Rhodpsn_7TM"/>
</dbReference>
<dbReference type="EMBL" id="OV725082">
    <property type="protein sequence ID" value="CAH1405692.1"/>
    <property type="molecule type" value="Genomic_DNA"/>
</dbReference>
<evidence type="ECO:0000313" key="15">
    <source>
        <dbReference type="EMBL" id="CAH1405692.1"/>
    </source>
</evidence>
<evidence type="ECO:0000256" key="13">
    <source>
        <dbReference type="SAM" id="Phobius"/>
    </source>
</evidence>
<dbReference type="PRINTS" id="PR01565">
    <property type="entry name" value="NEUROMEDINUR"/>
</dbReference>
<keyword evidence="11 12" id="KW-0807">Transducer</keyword>
<dbReference type="PROSITE" id="PS50262">
    <property type="entry name" value="G_PROTEIN_RECEP_F1_2"/>
    <property type="match status" value="1"/>
</dbReference>
<dbReference type="SUPFAM" id="SSF81321">
    <property type="entry name" value="Family A G protein-coupled receptor-like"/>
    <property type="match status" value="1"/>
</dbReference>
<keyword evidence="10" id="KW-0325">Glycoprotein</keyword>
<evidence type="ECO:0000256" key="12">
    <source>
        <dbReference type="RuleBase" id="RU000688"/>
    </source>
</evidence>
<dbReference type="InterPro" id="IPR000276">
    <property type="entry name" value="GPCR_Rhodpsn"/>
</dbReference>
<feature type="transmembrane region" description="Helical" evidence="13">
    <location>
        <begin position="196"/>
        <end position="217"/>
    </location>
</feature>
<dbReference type="OrthoDB" id="5950040at2759"/>
<evidence type="ECO:0000313" key="16">
    <source>
        <dbReference type="Proteomes" id="UP001152798"/>
    </source>
</evidence>
<dbReference type="GO" id="GO:0001607">
    <property type="term" value="F:neuromedin U receptor activity"/>
    <property type="evidence" value="ECO:0007669"/>
    <property type="project" value="InterPro"/>
</dbReference>
<comment type="similarity">
    <text evidence="2 12">Belongs to the G-protein coupled receptor 1 family.</text>
</comment>
<reference evidence="15" key="1">
    <citation type="submission" date="2022-01" db="EMBL/GenBank/DDBJ databases">
        <authorList>
            <person name="King R."/>
        </authorList>
    </citation>
    <scope>NUCLEOTIDE SEQUENCE</scope>
</reference>
<evidence type="ECO:0000256" key="5">
    <source>
        <dbReference type="ARBA" id="ARBA00022989"/>
    </source>
</evidence>
<evidence type="ECO:0000256" key="11">
    <source>
        <dbReference type="ARBA" id="ARBA00023224"/>
    </source>
</evidence>
<feature type="transmembrane region" description="Helical" evidence="13">
    <location>
        <begin position="285"/>
        <end position="304"/>
    </location>
</feature>
<dbReference type="PROSITE" id="PS00237">
    <property type="entry name" value="G_PROTEIN_RECEP_F1_1"/>
    <property type="match status" value="1"/>
</dbReference>
<evidence type="ECO:0000256" key="10">
    <source>
        <dbReference type="ARBA" id="ARBA00023180"/>
    </source>
</evidence>
<evidence type="ECO:0000256" key="4">
    <source>
        <dbReference type="ARBA" id="ARBA00022692"/>
    </source>
</evidence>
<keyword evidence="8" id="KW-1015">Disulfide bond</keyword>
<protein>
    <recommendedName>
        <fullName evidence="14">G-protein coupled receptors family 1 profile domain-containing protein</fullName>
    </recommendedName>
</protein>
<dbReference type="Gene3D" id="1.20.1070.10">
    <property type="entry name" value="Rhodopsin 7-helix transmembrane proteins"/>
    <property type="match status" value="1"/>
</dbReference>
<accession>A0A9P0HQ54</accession>
<dbReference type="AlphaFoldDB" id="A0A9P0HQ54"/>
<dbReference type="GO" id="GO:0005886">
    <property type="term" value="C:plasma membrane"/>
    <property type="evidence" value="ECO:0007669"/>
    <property type="project" value="UniProtKB-SubCell"/>
</dbReference>
<keyword evidence="6 12" id="KW-0297">G-protein coupled receptor</keyword>
<evidence type="ECO:0000256" key="9">
    <source>
        <dbReference type="ARBA" id="ARBA00023170"/>
    </source>
</evidence>
<sequence length="352" mass="39982">MMDPETYEFFNDTITDWPKRDPLYIVVPMTILYSLIFVTGLIGNVSTCVVIGRNRHMHTATNYYLFSLAISDLLLLVSGLPQEMYYIWSRYPYVFGEAFCLLRGLAAETSANATVLTITAFTVERYVAICHPFLSHTMSKLSRAFRLILVIWVVALAFAIPQALQFGVVEEEDKPDSAQCVVKRILIKHSFELSTLLFFVGPMTLITILYALIGLNLRKSAIISKSGGSFMADKRRLPARNSSSQRVLKMLVAVVVAFFICWAPFHAQRLVAIYGSSGHNTPSSPFMLSLYSVVTYLSGILYYFSTTVNPILYHIMSLKFREAFKVSINNVLISLKYYAFVRKKLLWNHYDN</sequence>
<feature type="transmembrane region" description="Helical" evidence="13">
    <location>
        <begin position="247"/>
        <end position="265"/>
    </location>
</feature>
<comment type="subcellular location">
    <subcellularLocation>
        <location evidence="1">Cell membrane</location>
        <topology evidence="1">Multi-pass membrane protein</topology>
    </subcellularLocation>
</comment>
<dbReference type="InterPro" id="IPR005390">
    <property type="entry name" value="NeuromedU_rcpt"/>
</dbReference>
<dbReference type="Pfam" id="PF00001">
    <property type="entry name" value="7tm_1"/>
    <property type="match status" value="1"/>
</dbReference>
<keyword evidence="3" id="KW-1003">Cell membrane</keyword>
<proteinExistence type="inferred from homology"/>
<evidence type="ECO:0000259" key="14">
    <source>
        <dbReference type="PROSITE" id="PS50262"/>
    </source>
</evidence>
<feature type="domain" description="G-protein coupled receptors family 1 profile" evidence="14">
    <location>
        <begin position="43"/>
        <end position="313"/>
    </location>
</feature>
<dbReference type="PRINTS" id="PR00237">
    <property type="entry name" value="GPCRRHODOPSN"/>
</dbReference>
<evidence type="ECO:0000256" key="1">
    <source>
        <dbReference type="ARBA" id="ARBA00004651"/>
    </source>
</evidence>
<organism evidence="15 16">
    <name type="scientific">Nezara viridula</name>
    <name type="common">Southern green stink bug</name>
    <name type="synonym">Cimex viridulus</name>
    <dbReference type="NCBI Taxonomy" id="85310"/>
    <lineage>
        <taxon>Eukaryota</taxon>
        <taxon>Metazoa</taxon>
        <taxon>Ecdysozoa</taxon>
        <taxon>Arthropoda</taxon>
        <taxon>Hexapoda</taxon>
        <taxon>Insecta</taxon>
        <taxon>Pterygota</taxon>
        <taxon>Neoptera</taxon>
        <taxon>Paraneoptera</taxon>
        <taxon>Hemiptera</taxon>
        <taxon>Heteroptera</taxon>
        <taxon>Panheteroptera</taxon>
        <taxon>Pentatomomorpha</taxon>
        <taxon>Pentatomoidea</taxon>
        <taxon>Pentatomidae</taxon>
        <taxon>Pentatominae</taxon>
        <taxon>Nezara</taxon>
    </lineage>
</organism>
<feature type="transmembrane region" description="Helical" evidence="13">
    <location>
        <begin position="101"/>
        <end position="123"/>
    </location>
</feature>
<feature type="transmembrane region" description="Helical" evidence="13">
    <location>
        <begin position="144"/>
        <end position="164"/>
    </location>
</feature>
<evidence type="ECO:0000256" key="2">
    <source>
        <dbReference type="ARBA" id="ARBA00010663"/>
    </source>
</evidence>
<dbReference type="PANTHER" id="PTHR24243:SF208">
    <property type="entry name" value="PYROKININ-1 RECEPTOR"/>
    <property type="match status" value="1"/>
</dbReference>
<keyword evidence="5 13" id="KW-1133">Transmembrane helix</keyword>
<feature type="transmembrane region" description="Helical" evidence="13">
    <location>
        <begin position="23"/>
        <end position="51"/>
    </location>
</feature>
<gene>
    <name evidence="15" type="ORF">NEZAVI_LOCUS13844</name>
</gene>
<feature type="transmembrane region" description="Helical" evidence="13">
    <location>
        <begin position="63"/>
        <end position="81"/>
    </location>
</feature>
<name>A0A9P0HQ54_NEZVI</name>
<evidence type="ECO:0000256" key="6">
    <source>
        <dbReference type="ARBA" id="ARBA00023040"/>
    </source>
</evidence>
<dbReference type="Proteomes" id="UP001152798">
    <property type="component" value="Chromosome 6"/>
</dbReference>
<keyword evidence="16" id="KW-1185">Reference proteome</keyword>
<evidence type="ECO:0000256" key="8">
    <source>
        <dbReference type="ARBA" id="ARBA00023157"/>
    </source>
</evidence>
<dbReference type="CDD" id="cd15134">
    <property type="entry name" value="7tmA_capaR"/>
    <property type="match status" value="1"/>
</dbReference>
<keyword evidence="7 13" id="KW-0472">Membrane</keyword>
<keyword evidence="4 12" id="KW-0812">Transmembrane</keyword>
<dbReference type="PANTHER" id="PTHR24243">
    <property type="entry name" value="G-PROTEIN COUPLED RECEPTOR"/>
    <property type="match status" value="1"/>
</dbReference>